<keyword evidence="6" id="KW-0547">Nucleotide-binding</keyword>
<dbReference type="EMBL" id="SLXM01000001">
    <property type="protein sequence ID" value="TCP28052.1"/>
    <property type="molecule type" value="Genomic_DNA"/>
</dbReference>
<feature type="transmembrane region" description="Helical" evidence="10">
    <location>
        <begin position="189"/>
        <end position="210"/>
    </location>
</feature>
<feature type="transmembrane region" description="Helical" evidence="10">
    <location>
        <begin position="12"/>
        <end position="34"/>
    </location>
</feature>
<evidence type="ECO:0000256" key="1">
    <source>
        <dbReference type="ARBA" id="ARBA00000085"/>
    </source>
</evidence>
<dbReference type="Pfam" id="PF02518">
    <property type="entry name" value="HATPase_c"/>
    <property type="match status" value="1"/>
</dbReference>
<proteinExistence type="predicted"/>
<gene>
    <name evidence="13" type="ORF">EV195_101212</name>
</gene>
<dbReference type="AlphaFoldDB" id="A0A4R2P0L3"/>
<evidence type="ECO:0000259" key="11">
    <source>
        <dbReference type="PROSITE" id="PS50109"/>
    </source>
</evidence>
<keyword evidence="7" id="KW-0418">Kinase</keyword>
<dbReference type="CDD" id="cd00082">
    <property type="entry name" value="HisKA"/>
    <property type="match status" value="1"/>
</dbReference>
<dbReference type="InterPro" id="IPR003660">
    <property type="entry name" value="HAMP_dom"/>
</dbReference>
<accession>A0A4R2P0L3</accession>
<evidence type="ECO:0000259" key="12">
    <source>
        <dbReference type="PROSITE" id="PS50885"/>
    </source>
</evidence>
<evidence type="ECO:0000256" key="10">
    <source>
        <dbReference type="SAM" id="Phobius"/>
    </source>
</evidence>
<keyword evidence="5" id="KW-0808">Transferase</keyword>
<keyword evidence="9" id="KW-0902">Two-component regulatory system</keyword>
<dbReference type="InterPro" id="IPR003594">
    <property type="entry name" value="HATPase_dom"/>
</dbReference>
<dbReference type="InterPro" id="IPR036097">
    <property type="entry name" value="HisK_dim/P_sf"/>
</dbReference>
<dbReference type="SMART" id="SM00387">
    <property type="entry name" value="HATPase_c"/>
    <property type="match status" value="1"/>
</dbReference>
<comment type="subcellular location">
    <subcellularLocation>
        <location evidence="2">Membrane</location>
    </subcellularLocation>
</comment>
<evidence type="ECO:0000313" key="14">
    <source>
        <dbReference type="Proteomes" id="UP000294564"/>
    </source>
</evidence>
<keyword evidence="4" id="KW-0597">Phosphoprotein</keyword>
<dbReference type="Pfam" id="PF00512">
    <property type="entry name" value="HisKA"/>
    <property type="match status" value="1"/>
</dbReference>
<evidence type="ECO:0000256" key="4">
    <source>
        <dbReference type="ARBA" id="ARBA00022553"/>
    </source>
</evidence>
<keyword evidence="10" id="KW-0812">Transmembrane</keyword>
<dbReference type="SMART" id="SM00388">
    <property type="entry name" value="HisKA"/>
    <property type="match status" value="1"/>
</dbReference>
<sequence length="486" mass="55966">MLSLNNISLRIRIFISMILLVLLASILIASVTIYQYDEQTKDYNLHRFGRKESATRHNIDIELKRKTTYPVTTENLSKIFQDRIYEMAEIHKITISMYDMNGKPLKSSIPYDFEKVEEIPLSKKIVNELANNSNHRILKTRNENNISYISSYTYINDLRYKRIGVLELKMAQDNEEQEKELEEFMARLLVVYILMFIAAIALAYFLSSYITRSIQTISNKIKETRLNKRNEKITLYAASSEINSLVDAYNNMIDQLEDSAVKLAQSEREQAWREMAKQVAHEIKNPLTPMRLTVQSFQRKFDPTDANIKEKIAEYSETLIQQIDVMSSIASAFSDFAKMPTQRKEDINVVAVVKHALDIFNEEYIHYIPQEEKLFAYLDKTQLIRIITNLVKNATQAIKGDNENPKIEVKVFSLDENVVITVSDNGKGILEENKKMIFEPKFTTKTSGMGLGLPMIKNIIEAYNGTITFSSTYGIGTVFTVTLPKT</sequence>
<dbReference type="PANTHER" id="PTHR43065">
    <property type="entry name" value="SENSOR HISTIDINE KINASE"/>
    <property type="match status" value="1"/>
</dbReference>
<dbReference type="InterPro" id="IPR003661">
    <property type="entry name" value="HisK_dim/P_dom"/>
</dbReference>
<dbReference type="InterPro" id="IPR005467">
    <property type="entry name" value="His_kinase_dom"/>
</dbReference>
<dbReference type="Gene3D" id="1.10.287.130">
    <property type="match status" value="1"/>
</dbReference>
<keyword evidence="10" id="KW-1133">Transmembrane helix</keyword>
<evidence type="ECO:0000256" key="8">
    <source>
        <dbReference type="ARBA" id="ARBA00022840"/>
    </source>
</evidence>
<evidence type="ECO:0000313" key="13">
    <source>
        <dbReference type="EMBL" id="TCP28052.1"/>
    </source>
</evidence>
<name>A0A4R2P0L3_9FLAO</name>
<protein>
    <recommendedName>
        <fullName evidence="3">histidine kinase</fullName>
        <ecNumber evidence="3">2.7.13.3</ecNumber>
    </recommendedName>
</protein>
<comment type="caution">
    <text evidence="13">The sequence shown here is derived from an EMBL/GenBank/DDBJ whole genome shotgun (WGS) entry which is preliminary data.</text>
</comment>
<dbReference type="CDD" id="cd00075">
    <property type="entry name" value="HATPase"/>
    <property type="match status" value="1"/>
</dbReference>
<evidence type="ECO:0000256" key="7">
    <source>
        <dbReference type="ARBA" id="ARBA00022777"/>
    </source>
</evidence>
<evidence type="ECO:0000256" key="5">
    <source>
        <dbReference type="ARBA" id="ARBA00022679"/>
    </source>
</evidence>
<dbReference type="PRINTS" id="PR00344">
    <property type="entry name" value="BCTRLSENSOR"/>
</dbReference>
<organism evidence="13 14">
    <name type="scientific">Tenacibaculum skagerrakense</name>
    <dbReference type="NCBI Taxonomy" id="186571"/>
    <lineage>
        <taxon>Bacteria</taxon>
        <taxon>Pseudomonadati</taxon>
        <taxon>Bacteroidota</taxon>
        <taxon>Flavobacteriia</taxon>
        <taxon>Flavobacteriales</taxon>
        <taxon>Flavobacteriaceae</taxon>
        <taxon>Tenacibaculum</taxon>
    </lineage>
</organism>
<dbReference type="SUPFAM" id="SSF47384">
    <property type="entry name" value="Homodimeric domain of signal transducing histidine kinase"/>
    <property type="match status" value="1"/>
</dbReference>
<dbReference type="EC" id="2.7.13.3" evidence="3"/>
<dbReference type="PROSITE" id="PS50885">
    <property type="entry name" value="HAMP"/>
    <property type="match status" value="1"/>
</dbReference>
<evidence type="ECO:0000256" key="3">
    <source>
        <dbReference type="ARBA" id="ARBA00012438"/>
    </source>
</evidence>
<dbReference type="PROSITE" id="PS50109">
    <property type="entry name" value="HIS_KIN"/>
    <property type="match status" value="1"/>
</dbReference>
<dbReference type="GO" id="GO:0000155">
    <property type="term" value="F:phosphorelay sensor kinase activity"/>
    <property type="evidence" value="ECO:0007669"/>
    <property type="project" value="InterPro"/>
</dbReference>
<dbReference type="InterPro" id="IPR004358">
    <property type="entry name" value="Sig_transdc_His_kin-like_C"/>
</dbReference>
<dbReference type="GO" id="GO:0005524">
    <property type="term" value="F:ATP binding"/>
    <property type="evidence" value="ECO:0007669"/>
    <property type="project" value="UniProtKB-KW"/>
</dbReference>
<evidence type="ECO:0000256" key="2">
    <source>
        <dbReference type="ARBA" id="ARBA00004370"/>
    </source>
</evidence>
<feature type="domain" description="HAMP" evidence="12">
    <location>
        <begin position="208"/>
        <end position="261"/>
    </location>
</feature>
<comment type="catalytic activity">
    <reaction evidence="1">
        <text>ATP + protein L-histidine = ADP + protein N-phospho-L-histidine.</text>
        <dbReference type="EC" id="2.7.13.3"/>
    </reaction>
</comment>
<evidence type="ECO:0000256" key="6">
    <source>
        <dbReference type="ARBA" id="ARBA00022741"/>
    </source>
</evidence>
<dbReference type="PANTHER" id="PTHR43065:SF10">
    <property type="entry name" value="PEROXIDE STRESS-ACTIVATED HISTIDINE KINASE MAK3"/>
    <property type="match status" value="1"/>
</dbReference>
<keyword evidence="14" id="KW-1185">Reference proteome</keyword>
<keyword evidence="10" id="KW-0472">Membrane</keyword>
<dbReference type="Gene3D" id="6.10.340.10">
    <property type="match status" value="1"/>
</dbReference>
<dbReference type="InterPro" id="IPR036890">
    <property type="entry name" value="HATPase_C_sf"/>
</dbReference>
<feature type="domain" description="Histidine kinase" evidence="11">
    <location>
        <begin position="278"/>
        <end position="486"/>
    </location>
</feature>
<dbReference type="Proteomes" id="UP000294564">
    <property type="component" value="Unassembled WGS sequence"/>
</dbReference>
<reference evidence="13 14" key="1">
    <citation type="submission" date="2019-03" db="EMBL/GenBank/DDBJ databases">
        <title>Genomic Encyclopedia of Type Strains, Phase IV (KMG-IV): sequencing the most valuable type-strain genomes for metagenomic binning, comparative biology and taxonomic classification.</title>
        <authorList>
            <person name="Goeker M."/>
        </authorList>
    </citation>
    <scope>NUCLEOTIDE SEQUENCE [LARGE SCALE GENOMIC DNA]</scope>
    <source>
        <strain evidence="13 14">DSM 14836</strain>
    </source>
</reference>
<keyword evidence="8" id="KW-0067">ATP-binding</keyword>
<dbReference type="Gene3D" id="3.30.565.10">
    <property type="entry name" value="Histidine kinase-like ATPase, C-terminal domain"/>
    <property type="match status" value="1"/>
</dbReference>
<dbReference type="SUPFAM" id="SSF55874">
    <property type="entry name" value="ATPase domain of HSP90 chaperone/DNA topoisomerase II/histidine kinase"/>
    <property type="match status" value="1"/>
</dbReference>
<dbReference type="GO" id="GO:0016020">
    <property type="term" value="C:membrane"/>
    <property type="evidence" value="ECO:0007669"/>
    <property type="project" value="UniProtKB-SubCell"/>
</dbReference>
<evidence type="ECO:0000256" key="9">
    <source>
        <dbReference type="ARBA" id="ARBA00023012"/>
    </source>
</evidence>